<proteinExistence type="predicted"/>
<dbReference type="Proteomes" id="UP000054217">
    <property type="component" value="Unassembled WGS sequence"/>
</dbReference>
<reference evidence="1 2" key="1">
    <citation type="submission" date="2014-04" db="EMBL/GenBank/DDBJ databases">
        <authorList>
            <consortium name="DOE Joint Genome Institute"/>
            <person name="Kuo A."/>
            <person name="Kohler A."/>
            <person name="Costa M.D."/>
            <person name="Nagy L.G."/>
            <person name="Floudas D."/>
            <person name="Copeland A."/>
            <person name="Barry K.W."/>
            <person name="Cichocki N."/>
            <person name="Veneault-Fourrey C."/>
            <person name="LaButti K."/>
            <person name="Lindquist E.A."/>
            <person name="Lipzen A."/>
            <person name="Lundell T."/>
            <person name="Morin E."/>
            <person name="Murat C."/>
            <person name="Sun H."/>
            <person name="Tunlid A."/>
            <person name="Henrissat B."/>
            <person name="Grigoriev I.V."/>
            <person name="Hibbett D.S."/>
            <person name="Martin F."/>
            <person name="Nordberg H.P."/>
            <person name="Cantor M.N."/>
            <person name="Hua S.X."/>
        </authorList>
    </citation>
    <scope>NUCLEOTIDE SEQUENCE [LARGE SCALE GENOMIC DNA]</scope>
    <source>
        <strain evidence="1 2">Marx 270</strain>
    </source>
</reference>
<gene>
    <name evidence="1" type="ORF">M404DRAFT_125359</name>
</gene>
<reference evidence="2" key="2">
    <citation type="submission" date="2015-01" db="EMBL/GenBank/DDBJ databases">
        <title>Evolutionary Origins and Diversification of the Mycorrhizal Mutualists.</title>
        <authorList>
            <consortium name="DOE Joint Genome Institute"/>
            <consortium name="Mycorrhizal Genomics Consortium"/>
            <person name="Kohler A."/>
            <person name="Kuo A."/>
            <person name="Nagy L.G."/>
            <person name="Floudas D."/>
            <person name="Copeland A."/>
            <person name="Barry K.W."/>
            <person name="Cichocki N."/>
            <person name="Veneault-Fourrey C."/>
            <person name="LaButti K."/>
            <person name="Lindquist E.A."/>
            <person name="Lipzen A."/>
            <person name="Lundell T."/>
            <person name="Morin E."/>
            <person name="Murat C."/>
            <person name="Riley R."/>
            <person name="Ohm R."/>
            <person name="Sun H."/>
            <person name="Tunlid A."/>
            <person name="Henrissat B."/>
            <person name="Grigoriev I.V."/>
            <person name="Hibbett D.S."/>
            <person name="Martin F."/>
        </authorList>
    </citation>
    <scope>NUCLEOTIDE SEQUENCE [LARGE SCALE GENOMIC DNA]</scope>
    <source>
        <strain evidence="2">Marx 270</strain>
    </source>
</reference>
<dbReference type="HOGENOM" id="CLU_006344_7_2_1"/>
<accession>A0A0C3JSY9</accession>
<dbReference type="AlphaFoldDB" id="A0A0C3JSY9"/>
<dbReference type="InterPro" id="IPR041078">
    <property type="entry name" value="Plavaka"/>
</dbReference>
<dbReference type="EMBL" id="KN831948">
    <property type="protein sequence ID" value="KIO12258.1"/>
    <property type="molecule type" value="Genomic_DNA"/>
</dbReference>
<evidence type="ECO:0000313" key="1">
    <source>
        <dbReference type="EMBL" id="KIO12258.1"/>
    </source>
</evidence>
<dbReference type="OrthoDB" id="3199698at2759"/>
<protein>
    <submittedName>
        <fullName evidence="1">Uncharacterized protein</fullName>
    </submittedName>
</protein>
<keyword evidence="2" id="KW-1185">Reference proteome</keyword>
<organism evidence="1 2">
    <name type="scientific">Pisolithus tinctorius Marx 270</name>
    <dbReference type="NCBI Taxonomy" id="870435"/>
    <lineage>
        <taxon>Eukaryota</taxon>
        <taxon>Fungi</taxon>
        <taxon>Dikarya</taxon>
        <taxon>Basidiomycota</taxon>
        <taxon>Agaricomycotina</taxon>
        <taxon>Agaricomycetes</taxon>
        <taxon>Agaricomycetidae</taxon>
        <taxon>Boletales</taxon>
        <taxon>Sclerodermatineae</taxon>
        <taxon>Pisolithaceae</taxon>
        <taxon>Pisolithus</taxon>
    </lineage>
</organism>
<dbReference type="InParanoid" id="A0A0C3JSY9"/>
<sequence>MPPFADHKELYNTIDTTPLGNVPWDSFKLKYSGEHPMGAVPPWMDQTYEFWFCPAHSLIADMLANTEFNSEFNYTPYWDFSKDSKKQWYENFMSGDWAWMQVICISICPCMKAHAP</sequence>
<dbReference type="Pfam" id="PF18759">
    <property type="entry name" value="Plavaka"/>
    <property type="match status" value="1"/>
</dbReference>
<evidence type="ECO:0000313" key="2">
    <source>
        <dbReference type="Proteomes" id="UP000054217"/>
    </source>
</evidence>
<name>A0A0C3JSY9_PISTI</name>
<dbReference type="STRING" id="870435.A0A0C3JSY9"/>